<feature type="domain" description="Capsule synthesis protein CapA" evidence="2">
    <location>
        <begin position="39"/>
        <end position="283"/>
    </location>
</feature>
<keyword evidence="4" id="KW-1185">Reference proteome</keyword>
<evidence type="ECO:0000313" key="4">
    <source>
        <dbReference type="Proteomes" id="UP000184480"/>
    </source>
</evidence>
<evidence type="ECO:0000256" key="1">
    <source>
        <dbReference type="ARBA" id="ARBA00005662"/>
    </source>
</evidence>
<proteinExistence type="inferred from homology"/>
<evidence type="ECO:0000313" key="3">
    <source>
        <dbReference type="EMBL" id="SHG38129.1"/>
    </source>
</evidence>
<dbReference type="InterPro" id="IPR019079">
    <property type="entry name" value="Capsule_synth_CapA"/>
</dbReference>
<dbReference type="Pfam" id="PF09587">
    <property type="entry name" value="PGA_cap"/>
    <property type="match status" value="1"/>
</dbReference>
<dbReference type="STRING" id="1346286.SAMN05444362_1232"/>
<dbReference type="AlphaFoldDB" id="A0A1M5JCV5"/>
<accession>A0A1M5JCV5</accession>
<protein>
    <submittedName>
        <fullName evidence="3">Poly-gamma-glutamate synthesis protein (Capsule biosynthesis protein)</fullName>
    </submittedName>
</protein>
<dbReference type="Gene3D" id="3.60.21.10">
    <property type="match status" value="1"/>
</dbReference>
<dbReference type="PANTHER" id="PTHR33393:SF12">
    <property type="entry name" value="CAPSULE BIOSYNTHESIS PROTEIN CAPA"/>
    <property type="match status" value="1"/>
</dbReference>
<dbReference type="SUPFAM" id="SSF56300">
    <property type="entry name" value="Metallo-dependent phosphatases"/>
    <property type="match status" value="1"/>
</dbReference>
<dbReference type="PANTHER" id="PTHR33393">
    <property type="entry name" value="POLYGLUTAMINE SYNTHESIS ACCESSORY PROTEIN RV0574C-RELATED"/>
    <property type="match status" value="1"/>
</dbReference>
<evidence type="ECO:0000259" key="2">
    <source>
        <dbReference type="SMART" id="SM00854"/>
    </source>
</evidence>
<reference evidence="4" key="1">
    <citation type="submission" date="2016-11" db="EMBL/GenBank/DDBJ databases">
        <authorList>
            <person name="Varghese N."/>
            <person name="Submissions S."/>
        </authorList>
    </citation>
    <scope>NUCLEOTIDE SEQUENCE [LARGE SCALE GENOMIC DNA]</scope>
    <source>
        <strain evidence="4">DSM 27370</strain>
    </source>
</reference>
<dbReference type="CDD" id="cd07381">
    <property type="entry name" value="MPP_CapA"/>
    <property type="match status" value="1"/>
</dbReference>
<gene>
    <name evidence="3" type="ORF">SAMN05444362_1232</name>
</gene>
<dbReference type="Proteomes" id="UP000184480">
    <property type="component" value="Unassembled WGS sequence"/>
</dbReference>
<dbReference type="InterPro" id="IPR052169">
    <property type="entry name" value="CW_Biosynth-Accessory"/>
</dbReference>
<dbReference type="SMART" id="SM00854">
    <property type="entry name" value="PGA_cap"/>
    <property type="match status" value="1"/>
</dbReference>
<comment type="similarity">
    <text evidence="1">Belongs to the CapA family.</text>
</comment>
<dbReference type="EMBL" id="FQUC01000023">
    <property type="protein sequence ID" value="SHG38129.1"/>
    <property type="molecule type" value="Genomic_DNA"/>
</dbReference>
<organism evidence="3 4">
    <name type="scientific">Dysgonomonas macrotermitis</name>
    <dbReference type="NCBI Taxonomy" id="1346286"/>
    <lineage>
        <taxon>Bacteria</taxon>
        <taxon>Pseudomonadati</taxon>
        <taxon>Bacteroidota</taxon>
        <taxon>Bacteroidia</taxon>
        <taxon>Bacteroidales</taxon>
        <taxon>Dysgonomonadaceae</taxon>
        <taxon>Dysgonomonas</taxon>
    </lineage>
</organism>
<sequence length="386" mass="43653">MFNSTYYSLSDHMKYFISTLFTALLFLCNINGQTNKKVSLLFAGDAMQHKSQLDAAKTKDGYDYSKYFAQIKPQIDSVDIAIVNFETTLPGRAYTGYPSFGSPDAFAYALKDAGFNIFLTANNHSLDKGKKGVERTIMMLDSMQVRHLGTYADKEKRDLLYPMVVVKNGIRIGLLNYTYDTNGIEVQSPNIVNYTDKKQILTDINTLKRMQPDIIIANMHWGYEYKLKHNAEQKSLADFLIKNGVRLVIGSHPHVVQPIDIRQKGDSIENIIVYSLGNLISGMKAVNTDGGMMVKIEISKDNNNQIHINNCTYSLVWVYKPLEDGKTQFQLLPVEEYENAEGEEKLGKTNYLRMATFAKTARKAIESLWIKSEPTILQTDSLSAKN</sequence>
<name>A0A1M5JCV5_9BACT</name>
<dbReference type="InterPro" id="IPR029052">
    <property type="entry name" value="Metallo-depent_PP-like"/>
</dbReference>